<name>A0ACC7NRH8_9BACL</name>
<comment type="caution">
    <text evidence="1">The sequence shown here is derived from an EMBL/GenBank/DDBJ whole genome shotgun (WGS) entry which is preliminary data.</text>
</comment>
<organism evidence="1 2">
    <name type="scientific">Paenibacillus mesotrionivorans</name>
    <dbReference type="NCBI Taxonomy" id="3160968"/>
    <lineage>
        <taxon>Bacteria</taxon>
        <taxon>Bacillati</taxon>
        <taxon>Bacillota</taxon>
        <taxon>Bacilli</taxon>
        <taxon>Bacillales</taxon>
        <taxon>Paenibacillaceae</taxon>
        <taxon>Paenibacillus</taxon>
    </lineage>
</organism>
<dbReference type="EMBL" id="JBJURJ010000002">
    <property type="protein sequence ID" value="MFM9327173.1"/>
    <property type="molecule type" value="Genomic_DNA"/>
</dbReference>
<evidence type="ECO:0000313" key="2">
    <source>
        <dbReference type="Proteomes" id="UP001631969"/>
    </source>
</evidence>
<dbReference type="Proteomes" id="UP001631969">
    <property type="component" value="Unassembled WGS sequence"/>
</dbReference>
<keyword evidence="2" id="KW-1185">Reference proteome</keyword>
<accession>A0ACC7NRH8</accession>
<reference evidence="1" key="1">
    <citation type="submission" date="2024-12" db="EMBL/GenBank/DDBJ databases">
        <authorList>
            <person name="Wu N."/>
        </authorList>
    </citation>
    <scope>NUCLEOTIDE SEQUENCE</scope>
    <source>
        <strain evidence="1">P15</strain>
    </source>
</reference>
<sequence>MEKQRKKWFNSRSVLMTWTLSYLAVLLLPVILSALVYMQSSKMLTDEIHLANNSLLKQLRELMDKQVEAMERLNFELNWNTKVRELVDQHKYNIYPEEYLYDLHSATKDLVLYQTAYSEADLFYVYIAKQDTVMLPGIYRDTRFAYNEHHQSSELSYEEWISLLRRDKFKGFVPMKRLLDRGGSLPALAYISTYDYEDGKPAGANVIMVDQSKILTAINNIQAFSKGQVLIADADNKVLISSSESTLSSELPFGKLPEGGGMFFWKSGGNKYEVFNIPSAVSKLQYISIIPSEIYWKKAQLVRNLTLASIAVSLLGGGLLTYFFLRKNYNPVQRLVYAFRNKPSGRENNGNEFLYIQQAVDQTLTEMDHMVLEMKKQHYTLRSNFVTRLLKGKPDNGLPLEESLAAYEMELLSEEFAVLLFYVEDHDIFLERIQGKSTGEKLKLLDFIVTNVVEELANSKHRGYMTEADDALACLISLSAKSPEEQMQDLLQVARTAQEFLAEKYSIYITVSLSSVHSGLEQAHQAYQEAMYSMEYKLVMGKQEILPYEEIERYTSRSESDSGYYYPLQSEQQLINYVKVGDFPAAKGALEEVLEMNFSKHSVSVPVARCLMLDLVGTLIKSIGELGGAQENILIQNPRRIDRLSSSETLAEMREQLVSMLQEACEFAEAKRMQNVQLNRQRALDGLIGEVSAYIDGHYTDPGLNVSLLGQLFEMKPTYLSKLFKDQTGEGLLETVNRKRIERAKQLMSGSRLTVNEAAEKSGFNDVGTFIRTFKKIEGITPGKYKEINDE</sequence>
<gene>
    <name evidence="1" type="ORF">ACI1P1_02570</name>
</gene>
<evidence type="ECO:0000313" key="1">
    <source>
        <dbReference type="EMBL" id="MFM9327173.1"/>
    </source>
</evidence>
<protein>
    <submittedName>
        <fullName evidence="1">Helix-turn-helix domain-containing protein</fullName>
    </submittedName>
</protein>
<proteinExistence type="predicted"/>